<name>A0A1D8NMU2_YARLL</name>
<dbReference type="RefSeq" id="XP_068139419.1">
    <property type="nucleotide sequence ID" value="XM_068283318.1"/>
</dbReference>
<dbReference type="EMBL" id="CP017558">
    <property type="protein sequence ID" value="AOW06946.1"/>
    <property type="molecule type" value="Genomic_DNA"/>
</dbReference>
<protein>
    <submittedName>
        <fullName evidence="1">Uncharacterized protein</fullName>
    </submittedName>
</protein>
<reference evidence="1 2" key="1">
    <citation type="journal article" date="2016" name="PLoS ONE">
        <title>Sequence Assembly of Yarrowia lipolytica Strain W29/CLIB89 Shows Transposable Element Diversity.</title>
        <authorList>
            <person name="Magnan C."/>
            <person name="Yu J."/>
            <person name="Chang I."/>
            <person name="Jahn E."/>
            <person name="Kanomata Y."/>
            <person name="Wu J."/>
            <person name="Zeller M."/>
            <person name="Oakes M."/>
            <person name="Baldi P."/>
            <person name="Sandmeyer S."/>
        </authorList>
    </citation>
    <scope>NUCLEOTIDE SEQUENCE [LARGE SCALE GENOMIC DNA]</scope>
    <source>
        <strain evidence="2">CLIB89(W29)</strain>
    </source>
</reference>
<evidence type="ECO:0000313" key="1">
    <source>
        <dbReference type="EMBL" id="AOW06946.1"/>
    </source>
</evidence>
<dbReference type="Proteomes" id="UP000182444">
    <property type="component" value="Chromosome 1F"/>
</dbReference>
<gene>
    <name evidence="1" type="ORF">YALI1_F14090g</name>
</gene>
<sequence>MPCDSSSGALPGRLLSEHVEQTAWHPSAYDPPGDNTRCFGTRVMTLSYTTFCDTGHSTQATWATFDLPRLLAQSRWYLLLSELHCMV</sequence>
<dbReference type="VEuPathDB" id="FungiDB:YALI1_F14090g"/>
<organism evidence="1 2">
    <name type="scientific">Yarrowia lipolytica</name>
    <name type="common">Candida lipolytica</name>
    <dbReference type="NCBI Taxonomy" id="4952"/>
    <lineage>
        <taxon>Eukaryota</taxon>
        <taxon>Fungi</taxon>
        <taxon>Dikarya</taxon>
        <taxon>Ascomycota</taxon>
        <taxon>Saccharomycotina</taxon>
        <taxon>Dipodascomycetes</taxon>
        <taxon>Dipodascales</taxon>
        <taxon>Dipodascales incertae sedis</taxon>
        <taxon>Yarrowia</taxon>
    </lineage>
</organism>
<evidence type="ECO:0000313" key="2">
    <source>
        <dbReference type="Proteomes" id="UP000182444"/>
    </source>
</evidence>
<accession>A0A1D8NMU2</accession>
<proteinExistence type="predicted"/>
<dbReference type="GeneID" id="94583905"/>
<dbReference type="AlphaFoldDB" id="A0A1D8NMU2"/>